<organism evidence="5 6">
    <name type="scientific">Gryllus longicercus</name>
    <dbReference type="NCBI Taxonomy" id="2509291"/>
    <lineage>
        <taxon>Eukaryota</taxon>
        <taxon>Metazoa</taxon>
        <taxon>Ecdysozoa</taxon>
        <taxon>Arthropoda</taxon>
        <taxon>Hexapoda</taxon>
        <taxon>Insecta</taxon>
        <taxon>Pterygota</taxon>
        <taxon>Neoptera</taxon>
        <taxon>Polyneoptera</taxon>
        <taxon>Orthoptera</taxon>
        <taxon>Ensifera</taxon>
        <taxon>Gryllidea</taxon>
        <taxon>Grylloidea</taxon>
        <taxon>Gryllidae</taxon>
        <taxon>Gryllinae</taxon>
        <taxon>Gryllus</taxon>
    </lineage>
</organism>
<comment type="similarity">
    <text evidence="1">Belongs to the universal ribosomal protein uS14 family.</text>
</comment>
<dbReference type="GO" id="GO:0003735">
    <property type="term" value="F:structural constituent of ribosome"/>
    <property type="evidence" value="ECO:0007669"/>
    <property type="project" value="InterPro"/>
</dbReference>
<dbReference type="SUPFAM" id="SSF57716">
    <property type="entry name" value="Glucocorticoid receptor-like (DNA-binding domain)"/>
    <property type="match status" value="1"/>
</dbReference>
<evidence type="ECO:0000256" key="1">
    <source>
        <dbReference type="ARBA" id="ARBA00009083"/>
    </source>
</evidence>
<keyword evidence="2" id="KW-0689">Ribosomal protein</keyword>
<evidence type="ECO:0000313" key="6">
    <source>
        <dbReference type="Proteomes" id="UP001378592"/>
    </source>
</evidence>
<dbReference type="Proteomes" id="UP001378592">
    <property type="component" value="Unassembled WGS sequence"/>
</dbReference>
<dbReference type="GO" id="GO:0005763">
    <property type="term" value="C:mitochondrial small ribosomal subunit"/>
    <property type="evidence" value="ECO:0007669"/>
    <property type="project" value="TreeGrafter"/>
</dbReference>
<proteinExistence type="inferred from homology"/>
<gene>
    <name evidence="5" type="ORF">R5R35_001337</name>
</gene>
<dbReference type="Gene3D" id="1.10.287.1480">
    <property type="match status" value="1"/>
</dbReference>
<reference evidence="5 6" key="1">
    <citation type="submission" date="2024-03" db="EMBL/GenBank/DDBJ databases">
        <title>The genome assembly and annotation of the cricket Gryllus longicercus Weissman &amp; Gray.</title>
        <authorList>
            <person name="Szrajer S."/>
            <person name="Gray D."/>
            <person name="Ylla G."/>
        </authorList>
    </citation>
    <scope>NUCLEOTIDE SEQUENCE [LARGE SCALE GENOMIC DNA]</scope>
    <source>
        <strain evidence="5">DAG 2021-001</strain>
        <tissue evidence="5">Whole body minus gut</tissue>
    </source>
</reference>
<dbReference type="GO" id="GO:0006412">
    <property type="term" value="P:translation"/>
    <property type="evidence" value="ECO:0007669"/>
    <property type="project" value="InterPro"/>
</dbReference>
<evidence type="ECO:0000256" key="4">
    <source>
        <dbReference type="ARBA" id="ARBA00083755"/>
    </source>
</evidence>
<dbReference type="PANTHER" id="PTHR19836:SF19">
    <property type="entry name" value="SMALL RIBOSOMAL SUBUNIT PROTEIN US14M"/>
    <property type="match status" value="1"/>
</dbReference>
<dbReference type="EMBL" id="JAZDUA010000274">
    <property type="protein sequence ID" value="KAK7862427.1"/>
    <property type="molecule type" value="Genomic_DNA"/>
</dbReference>
<dbReference type="PANTHER" id="PTHR19836">
    <property type="entry name" value="30S RIBOSOMAL PROTEIN S14"/>
    <property type="match status" value="1"/>
</dbReference>
<name>A0AAN9VJC8_9ORTH</name>
<accession>A0AAN9VJC8</accession>
<evidence type="ECO:0000256" key="2">
    <source>
        <dbReference type="ARBA" id="ARBA00022980"/>
    </source>
</evidence>
<evidence type="ECO:0000313" key="5">
    <source>
        <dbReference type="EMBL" id="KAK7862427.1"/>
    </source>
</evidence>
<evidence type="ECO:0000256" key="3">
    <source>
        <dbReference type="ARBA" id="ARBA00023274"/>
    </source>
</evidence>
<sequence length="134" mass="15485">MNVGGLFKGLVHLVAKYPKGTSLTGVSHQQVRTKYADWKMIRDVKRRKMVKEYAMERLRVNSLRKNDILPSALRAIADEEIAAFPRDSCKSRIVDRCAITSKPRATVRPWRLSRIAWRNLADYNKLSGVQRAMW</sequence>
<protein>
    <recommendedName>
        <fullName evidence="4">28S ribosomal protein S14, mitochondrial</fullName>
    </recommendedName>
</protein>
<comment type="caution">
    <text evidence="5">The sequence shown here is derived from an EMBL/GenBank/DDBJ whole genome shotgun (WGS) entry which is preliminary data.</text>
</comment>
<dbReference type="AlphaFoldDB" id="A0AAN9VJC8"/>
<dbReference type="FunFam" id="1.10.287.1480:FF:000001">
    <property type="entry name" value="30S ribosomal protein S14"/>
    <property type="match status" value="1"/>
</dbReference>
<keyword evidence="3" id="KW-0687">Ribonucleoprotein</keyword>
<keyword evidence="6" id="KW-1185">Reference proteome</keyword>
<dbReference type="InterPro" id="IPR001209">
    <property type="entry name" value="Ribosomal_uS14"/>
</dbReference>
<dbReference type="Pfam" id="PF00253">
    <property type="entry name" value="Ribosomal_S14"/>
    <property type="match status" value="1"/>
</dbReference>